<dbReference type="EMBL" id="JANCLU010000012">
    <property type="protein sequence ID" value="MCP8939540.1"/>
    <property type="molecule type" value="Genomic_DNA"/>
</dbReference>
<dbReference type="SUPFAM" id="SSF140591">
    <property type="entry name" value="Type III secretion system domain"/>
    <property type="match status" value="1"/>
</dbReference>
<comment type="caution">
    <text evidence="2">The sequence shown here is derived from an EMBL/GenBank/DDBJ whole genome shotgun (WGS) entry which is preliminary data.</text>
</comment>
<keyword evidence="3" id="KW-1185">Reference proteome</keyword>
<evidence type="ECO:0000259" key="1">
    <source>
        <dbReference type="Pfam" id="PF07201"/>
    </source>
</evidence>
<dbReference type="RefSeq" id="WP_254743210.1">
    <property type="nucleotide sequence ID" value="NZ_JANCLU010000012.1"/>
</dbReference>
<organism evidence="2 3">
    <name type="scientific">Alsobacter ponti</name>
    <dbReference type="NCBI Taxonomy" id="2962936"/>
    <lineage>
        <taxon>Bacteria</taxon>
        <taxon>Pseudomonadati</taxon>
        <taxon>Pseudomonadota</taxon>
        <taxon>Alphaproteobacteria</taxon>
        <taxon>Hyphomicrobiales</taxon>
        <taxon>Alsobacteraceae</taxon>
        <taxon>Alsobacter</taxon>
    </lineage>
</organism>
<dbReference type="Proteomes" id="UP001205890">
    <property type="component" value="Unassembled WGS sequence"/>
</dbReference>
<sequence>MIDAADSLRGAIVARIVETPAAAPVAAALQGLYQGERVEVTDDSAKLSEMQEEMGEAVAHRHDRHELKKREVRAGQGASLESLARIADYLDKLPDMPDEAKLKELVERMEEFADLLDRGSSAGGGPSVEDVLSALQEYDPDPTHQFAALEALRREAESDPGKSALQDLLDDARRRFDEPELQREVRAGFAAAQPAHDGALRLELDPAGVREAYRAMLRDTPDAGRLFEALRKMDGLRRIEDVIDLFIEIAGRDMRAAEPSVDSRHLQSTLTELGHLKRMRTVLDGAEGLVRTTARCVRGADLPSAADATAALLTFASKPAVSRADVRSLFPPRLDEPLGLVVWGNGLRDLHAALPDGIPPGPAARAQQTGQLLAFLDELVAAEEARHAASIG</sequence>
<name>A0ABT1LDG0_9HYPH</name>
<accession>A0ABT1LDG0</accession>
<protein>
    <recommendedName>
        <fullName evidence="1">Hypersensitivity response secretion-like HrpJ domain-containing protein</fullName>
    </recommendedName>
</protein>
<proteinExistence type="predicted"/>
<gene>
    <name evidence="2" type="ORF">NK718_13520</name>
</gene>
<dbReference type="Gene3D" id="1.10.150.630">
    <property type="match status" value="1"/>
</dbReference>
<dbReference type="InterPro" id="IPR010812">
    <property type="entry name" value="HrpJ-like"/>
</dbReference>
<dbReference type="Pfam" id="PF07201">
    <property type="entry name" value="HrpJ"/>
    <property type="match status" value="1"/>
</dbReference>
<reference evidence="2 3" key="1">
    <citation type="submission" date="2022-07" db="EMBL/GenBank/DDBJ databases">
        <authorList>
            <person name="Li W.-J."/>
            <person name="Deng Q.-Q."/>
        </authorList>
    </citation>
    <scope>NUCLEOTIDE SEQUENCE [LARGE SCALE GENOMIC DNA]</scope>
    <source>
        <strain evidence="2 3">SYSU M60028</strain>
    </source>
</reference>
<evidence type="ECO:0000313" key="2">
    <source>
        <dbReference type="EMBL" id="MCP8939540.1"/>
    </source>
</evidence>
<evidence type="ECO:0000313" key="3">
    <source>
        <dbReference type="Proteomes" id="UP001205890"/>
    </source>
</evidence>
<feature type="domain" description="Hypersensitivity response secretion-like HrpJ" evidence="1">
    <location>
        <begin position="65"/>
        <end position="232"/>
    </location>
</feature>